<evidence type="ECO:0000313" key="6">
    <source>
        <dbReference type="EMBL" id="SAK46563.1"/>
    </source>
</evidence>
<dbReference type="Proteomes" id="UP000054870">
    <property type="component" value="Unassembled WGS sequence"/>
</dbReference>
<protein>
    <submittedName>
        <fullName evidence="6">Sugar ABC transporter substrate-binding protein</fullName>
    </submittedName>
</protein>
<dbReference type="Pfam" id="PF00296">
    <property type="entry name" value="Bac_luciferase"/>
    <property type="match status" value="1"/>
</dbReference>
<feature type="domain" description="Luciferase-like" evidence="5">
    <location>
        <begin position="65"/>
        <end position="266"/>
    </location>
</feature>
<dbReference type="NCBIfam" id="TIGR03571">
    <property type="entry name" value="lucif_BA3436"/>
    <property type="match status" value="1"/>
</dbReference>
<evidence type="ECO:0000256" key="1">
    <source>
        <dbReference type="ARBA" id="ARBA00022630"/>
    </source>
</evidence>
<reference evidence="6" key="1">
    <citation type="submission" date="2016-01" db="EMBL/GenBank/DDBJ databases">
        <authorList>
            <person name="Peeters C."/>
        </authorList>
    </citation>
    <scope>NUCLEOTIDE SEQUENCE [LARGE SCALE GENOMIC DNA]</scope>
    <source>
        <strain evidence="6">LMG 29318</strain>
    </source>
</reference>
<sequence>MPGASVAPGMFVEGSDTIGVEPTPDALRVMTASDNIPASSSIADAVFAQGKLSIGITLPITGEDQGVVDFGEQIALAQLADRLGFRALWVRDVPLNSIDYPDPVGHLDPWVLLGALASNTERIALISGAIVLTLRHPLHVAKGAISVDALSRGRFILGVGSGDRPQEYAAFGRDAEERRDLYKRHWQTLAAAVSLPSRVIPDALPEGAPEFYLLPRPHASIPMLAVGSGGQSVDWIARHSLGWMTYHREPQAQRGRYSMWRAAVDRAAFGAFRAFGVAMRLDLVEDADAPATDISLGYRTGRRGLATVLRDMRESGTHHVTLNIASERRPARDIIEEIAAHVLPEFHR</sequence>
<dbReference type="InterPro" id="IPR020020">
    <property type="entry name" value="Luciferase-type_oxidoreductase"/>
</dbReference>
<dbReference type="AlphaFoldDB" id="A0A157ZM35"/>
<dbReference type="GO" id="GO:0004497">
    <property type="term" value="F:monooxygenase activity"/>
    <property type="evidence" value="ECO:0007669"/>
    <property type="project" value="UniProtKB-KW"/>
</dbReference>
<name>A0A157ZM35_9BURK</name>
<comment type="caution">
    <text evidence="6">The sequence shown here is derived from an EMBL/GenBank/DDBJ whole genome shotgun (WGS) entry which is preliminary data.</text>
</comment>
<evidence type="ECO:0000259" key="5">
    <source>
        <dbReference type="Pfam" id="PF00296"/>
    </source>
</evidence>
<dbReference type="Gene3D" id="3.20.20.30">
    <property type="entry name" value="Luciferase-like domain"/>
    <property type="match status" value="1"/>
</dbReference>
<keyword evidence="3" id="KW-0560">Oxidoreductase</keyword>
<keyword evidence="4" id="KW-0503">Monooxygenase</keyword>
<gene>
    <name evidence="6" type="ORF">AWB75_00944</name>
</gene>
<evidence type="ECO:0000256" key="2">
    <source>
        <dbReference type="ARBA" id="ARBA00022643"/>
    </source>
</evidence>
<accession>A0A157ZM35</accession>
<dbReference type="PANTHER" id="PTHR30011">
    <property type="entry name" value="ALKANESULFONATE MONOOXYGENASE-RELATED"/>
    <property type="match status" value="1"/>
</dbReference>
<keyword evidence="2" id="KW-0288">FMN</keyword>
<dbReference type="InterPro" id="IPR036661">
    <property type="entry name" value="Luciferase-like_sf"/>
</dbReference>
<dbReference type="PANTHER" id="PTHR30011:SF16">
    <property type="entry name" value="C2H2 FINGER DOMAIN TRANSCRIPTION FACTOR (EUROFUNG)-RELATED"/>
    <property type="match status" value="1"/>
</dbReference>
<dbReference type="InterPro" id="IPR011251">
    <property type="entry name" value="Luciferase-like_dom"/>
</dbReference>
<dbReference type="GO" id="GO:0016705">
    <property type="term" value="F:oxidoreductase activity, acting on paired donors, with incorporation or reduction of molecular oxygen"/>
    <property type="evidence" value="ECO:0007669"/>
    <property type="project" value="InterPro"/>
</dbReference>
<dbReference type="SUPFAM" id="SSF51679">
    <property type="entry name" value="Bacterial luciferase-like"/>
    <property type="match status" value="1"/>
</dbReference>
<proteinExistence type="predicted"/>
<organism evidence="6 7">
    <name type="scientific">Caballeronia catudaia</name>
    <dbReference type="NCBI Taxonomy" id="1777136"/>
    <lineage>
        <taxon>Bacteria</taxon>
        <taxon>Pseudomonadati</taxon>
        <taxon>Pseudomonadota</taxon>
        <taxon>Betaproteobacteria</taxon>
        <taxon>Burkholderiales</taxon>
        <taxon>Burkholderiaceae</taxon>
        <taxon>Caballeronia</taxon>
    </lineage>
</organism>
<keyword evidence="7" id="KW-1185">Reference proteome</keyword>
<keyword evidence="1" id="KW-0285">Flavoprotein</keyword>
<evidence type="ECO:0000256" key="3">
    <source>
        <dbReference type="ARBA" id="ARBA00023002"/>
    </source>
</evidence>
<dbReference type="EMBL" id="FCOF02000003">
    <property type="protein sequence ID" value="SAK46563.1"/>
    <property type="molecule type" value="Genomic_DNA"/>
</dbReference>
<evidence type="ECO:0000313" key="7">
    <source>
        <dbReference type="Proteomes" id="UP000054870"/>
    </source>
</evidence>
<dbReference type="InterPro" id="IPR051260">
    <property type="entry name" value="Diverse_substr_monoxygenases"/>
</dbReference>
<evidence type="ECO:0000256" key="4">
    <source>
        <dbReference type="ARBA" id="ARBA00023033"/>
    </source>
</evidence>